<comment type="caution">
    <text evidence="10">The sequence shown here is derived from an EMBL/GenBank/DDBJ whole genome shotgun (WGS) entry which is preliminary data.</text>
</comment>
<dbReference type="GO" id="GO:0005787">
    <property type="term" value="C:signal peptidase complex"/>
    <property type="evidence" value="ECO:0007669"/>
    <property type="project" value="InterPro"/>
</dbReference>
<evidence type="ECO:0000256" key="6">
    <source>
        <dbReference type="ARBA" id="ARBA00022989"/>
    </source>
</evidence>
<keyword evidence="11" id="KW-1185">Reference proteome</keyword>
<keyword evidence="7 9" id="KW-0472">Membrane</keyword>
<dbReference type="AlphaFoldDB" id="A0A9K3CVY7"/>
<proteinExistence type="inferred from homology"/>
<dbReference type="EMBL" id="BDIP01001346">
    <property type="protein sequence ID" value="GIQ84196.1"/>
    <property type="molecule type" value="Genomic_DNA"/>
</dbReference>
<dbReference type="Pfam" id="PF06645">
    <property type="entry name" value="SPC12"/>
    <property type="match status" value="1"/>
</dbReference>
<organism evidence="10 11">
    <name type="scientific">Kipferlia bialata</name>
    <dbReference type="NCBI Taxonomy" id="797122"/>
    <lineage>
        <taxon>Eukaryota</taxon>
        <taxon>Metamonada</taxon>
        <taxon>Carpediemonas-like organisms</taxon>
        <taxon>Kipferlia</taxon>
    </lineage>
</organism>
<dbReference type="OrthoDB" id="263893at2759"/>
<dbReference type="PANTHER" id="PTHR13202">
    <property type="entry name" value="MICROSOMAL SIGNAL PEPTIDASE 12 KDA SUBUNIT"/>
    <property type="match status" value="1"/>
</dbReference>
<evidence type="ECO:0000256" key="3">
    <source>
        <dbReference type="ARBA" id="ARBA00017059"/>
    </source>
</evidence>
<name>A0A9K3CVY7_9EUKA</name>
<evidence type="ECO:0000256" key="4">
    <source>
        <dbReference type="ARBA" id="ARBA00022692"/>
    </source>
</evidence>
<comment type="function">
    <text evidence="8">Component of the signal peptidase complex (SPC) which catalyzes the cleavage of N-terminal signal sequences from nascent proteins as they are translocated into the lumen of the endoplasmic reticulum. Dispensable for SPC enzymatic activity.</text>
</comment>
<feature type="non-terminal residue" evidence="10">
    <location>
        <position position="1"/>
    </location>
</feature>
<sequence length="97" mass="10993">HLASRLYRIIIASFGLIGFLLGWMFNSLSLSLIILGVGVVVSVIAVVPDWPMYNRQDLKWQPDPKGPRPTMYQTVVSYYDKYIGTYLAKVRGKDKGE</sequence>
<comment type="similarity">
    <text evidence="2">Belongs to the SPCS1 family.</text>
</comment>
<evidence type="ECO:0000256" key="7">
    <source>
        <dbReference type="ARBA" id="ARBA00023136"/>
    </source>
</evidence>
<evidence type="ECO:0000313" key="10">
    <source>
        <dbReference type="EMBL" id="GIQ84196.1"/>
    </source>
</evidence>
<keyword evidence="4 9" id="KW-0812">Transmembrane</keyword>
<feature type="transmembrane region" description="Helical" evidence="9">
    <location>
        <begin position="31"/>
        <end position="50"/>
    </location>
</feature>
<evidence type="ECO:0000256" key="9">
    <source>
        <dbReference type="SAM" id="Phobius"/>
    </source>
</evidence>
<evidence type="ECO:0000313" key="11">
    <source>
        <dbReference type="Proteomes" id="UP000265618"/>
    </source>
</evidence>
<comment type="subcellular location">
    <subcellularLocation>
        <location evidence="1">Endoplasmic reticulum membrane</location>
        <topology evidence="1">Multi-pass membrane protein</topology>
    </subcellularLocation>
</comment>
<keyword evidence="5" id="KW-0256">Endoplasmic reticulum</keyword>
<keyword evidence="6 9" id="KW-1133">Transmembrane helix</keyword>
<dbReference type="PANTHER" id="PTHR13202:SF0">
    <property type="entry name" value="SIGNAL PEPTIDASE COMPLEX SUBUNIT 1"/>
    <property type="match status" value="1"/>
</dbReference>
<protein>
    <recommendedName>
        <fullName evidence="3">Signal peptidase complex subunit 1</fullName>
    </recommendedName>
</protein>
<dbReference type="Proteomes" id="UP000265618">
    <property type="component" value="Unassembled WGS sequence"/>
</dbReference>
<dbReference type="InterPro" id="IPR009542">
    <property type="entry name" value="Spc1/SPCS1"/>
</dbReference>
<feature type="transmembrane region" description="Helical" evidence="9">
    <location>
        <begin position="7"/>
        <end position="25"/>
    </location>
</feature>
<dbReference type="GO" id="GO:0006465">
    <property type="term" value="P:signal peptide processing"/>
    <property type="evidence" value="ECO:0007669"/>
    <property type="project" value="InterPro"/>
</dbReference>
<evidence type="ECO:0000256" key="5">
    <source>
        <dbReference type="ARBA" id="ARBA00022824"/>
    </source>
</evidence>
<evidence type="ECO:0000256" key="1">
    <source>
        <dbReference type="ARBA" id="ARBA00004477"/>
    </source>
</evidence>
<evidence type="ECO:0000256" key="2">
    <source>
        <dbReference type="ARBA" id="ARBA00005245"/>
    </source>
</evidence>
<evidence type="ECO:0000256" key="8">
    <source>
        <dbReference type="ARBA" id="ARBA00045204"/>
    </source>
</evidence>
<gene>
    <name evidence="10" type="ORF">KIPB_005646</name>
</gene>
<dbReference type="GO" id="GO:0045047">
    <property type="term" value="P:protein targeting to ER"/>
    <property type="evidence" value="ECO:0007669"/>
    <property type="project" value="TreeGrafter"/>
</dbReference>
<accession>A0A9K3CVY7</accession>
<reference evidence="10 11" key="1">
    <citation type="journal article" date="2018" name="PLoS ONE">
        <title>The draft genome of Kipferlia bialata reveals reductive genome evolution in fornicate parasites.</title>
        <authorList>
            <person name="Tanifuji G."/>
            <person name="Takabayashi S."/>
            <person name="Kume K."/>
            <person name="Takagi M."/>
            <person name="Nakayama T."/>
            <person name="Kamikawa R."/>
            <person name="Inagaki Y."/>
            <person name="Hashimoto T."/>
        </authorList>
    </citation>
    <scope>NUCLEOTIDE SEQUENCE [LARGE SCALE GENOMIC DNA]</scope>
    <source>
        <strain evidence="10">NY0173</strain>
    </source>
</reference>